<organism evidence="1 2">
    <name type="scientific">Melastoma candidum</name>
    <dbReference type="NCBI Taxonomy" id="119954"/>
    <lineage>
        <taxon>Eukaryota</taxon>
        <taxon>Viridiplantae</taxon>
        <taxon>Streptophyta</taxon>
        <taxon>Embryophyta</taxon>
        <taxon>Tracheophyta</taxon>
        <taxon>Spermatophyta</taxon>
        <taxon>Magnoliopsida</taxon>
        <taxon>eudicotyledons</taxon>
        <taxon>Gunneridae</taxon>
        <taxon>Pentapetalae</taxon>
        <taxon>rosids</taxon>
        <taxon>malvids</taxon>
        <taxon>Myrtales</taxon>
        <taxon>Melastomataceae</taxon>
        <taxon>Melastomatoideae</taxon>
        <taxon>Melastomateae</taxon>
        <taxon>Melastoma</taxon>
    </lineage>
</organism>
<evidence type="ECO:0000313" key="1">
    <source>
        <dbReference type="EMBL" id="KAI4330456.1"/>
    </source>
</evidence>
<sequence>MDAVKSFKGYGKVDELEQRQFAAKTRRRLLFLAFLALLFLGIVAAVIATVVHVRSRGRGDDDSPGSSPSSELTPASSLLAVCGVTRYPDSCFSSISSLNSDNSTDPEQLFLLSLRVAADELRKVSDLPSRLSAQAGVTIDRGVRAALANVCLPLLQDAAETITESISSLNSTSRVGKLLLNSSAIADIRTQLSAALTDQETCIDSLTEFNATALADLVRSGTMNATRFTSNSLAIATRIISLLAQLNLPINRRRLLTEGNRGPSDFPEWVGSRERRMLAGEVTPDVTVAKDGSGNYKSISEAVAAAPVKNGTGRFVIYVKAGNYTEKVNIGKNVWNVMMYGDGKTQTVVSGSLNFIDGTPTFQTASFGQSNLDFLSFGSEHE</sequence>
<dbReference type="Proteomes" id="UP001057402">
    <property type="component" value="Chromosome 8"/>
</dbReference>
<reference evidence="2" key="1">
    <citation type="journal article" date="2023" name="Front. Plant Sci.">
        <title>Chromosomal-level genome assembly of Melastoma candidum provides insights into trichome evolution.</title>
        <authorList>
            <person name="Zhong Y."/>
            <person name="Wu W."/>
            <person name="Sun C."/>
            <person name="Zou P."/>
            <person name="Liu Y."/>
            <person name="Dai S."/>
            <person name="Zhou R."/>
        </authorList>
    </citation>
    <scope>NUCLEOTIDE SEQUENCE [LARGE SCALE GENOMIC DNA]</scope>
</reference>
<gene>
    <name evidence="1" type="ORF">MLD38_028746</name>
</gene>
<dbReference type="EMBL" id="CM042887">
    <property type="protein sequence ID" value="KAI4330456.1"/>
    <property type="molecule type" value="Genomic_DNA"/>
</dbReference>
<comment type="caution">
    <text evidence="1">The sequence shown here is derived from an EMBL/GenBank/DDBJ whole genome shotgun (WGS) entry which is preliminary data.</text>
</comment>
<evidence type="ECO:0000313" key="2">
    <source>
        <dbReference type="Proteomes" id="UP001057402"/>
    </source>
</evidence>
<proteinExistence type="predicted"/>
<accession>A0ACB9N2I1</accession>
<keyword evidence="2" id="KW-1185">Reference proteome</keyword>
<name>A0ACB9N2I1_9MYRT</name>
<protein>
    <submittedName>
        <fullName evidence="1">Uncharacterized protein</fullName>
    </submittedName>
</protein>